<dbReference type="AlphaFoldDB" id="A0A8K1FIW9"/>
<keyword evidence="2" id="KW-1185">Reference proteome</keyword>
<sequence length="276" mass="31473">MALETKGFTVLSVNNLPREFTYTLHVNNANDELTITLKDRSTKERWKTNSLHLEDFVNEGNAFPQAQLTHYVRRIIACVKFSLRFPRQVINVYNASNFERVLTMDPDSCEVKLSWQVEWGDFRPILMYKFTLKPEPMRLEAPVPVVHQPQEELMLVELVSNFTRGSSEPLGWTVGLSTGGGFHMDEQCKVMTLERDGIYSILFNGEWKVDAAITVDLLINDNVVRSLHLGRSAPTGVQVLVKEMKKEDAMKVVARGSLLQTVSFACSLTIHQLRRM</sequence>
<dbReference type="EMBL" id="SPLM01000077">
    <property type="protein sequence ID" value="TMW61187.1"/>
    <property type="molecule type" value="Genomic_DNA"/>
</dbReference>
<accession>A0A8K1FIW9</accession>
<evidence type="ECO:0000313" key="1">
    <source>
        <dbReference type="EMBL" id="TMW61187.1"/>
    </source>
</evidence>
<reference evidence="1" key="1">
    <citation type="submission" date="2019-03" db="EMBL/GenBank/DDBJ databases">
        <title>Long read genome sequence of the mycoparasitic Pythium oligandrum ATCC 38472 isolated from sugarbeet rhizosphere.</title>
        <authorList>
            <person name="Gaulin E."/>
        </authorList>
    </citation>
    <scope>NUCLEOTIDE SEQUENCE</scope>
    <source>
        <strain evidence="1">ATCC 38472_TT</strain>
    </source>
</reference>
<protein>
    <submittedName>
        <fullName evidence="1">Uncharacterized protein</fullName>
    </submittedName>
</protein>
<name>A0A8K1FIW9_PYTOL</name>
<evidence type="ECO:0000313" key="2">
    <source>
        <dbReference type="Proteomes" id="UP000794436"/>
    </source>
</evidence>
<comment type="caution">
    <text evidence="1">The sequence shown here is derived from an EMBL/GenBank/DDBJ whole genome shotgun (WGS) entry which is preliminary data.</text>
</comment>
<gene>
    <name evidence="1" type="ORF">Poli38472_013650</name>
</gene>
<organism evidence="1 2">
    <name type="scientific">Pythium oligandrum</name>
    <name type="common">Mycoparasitic fungus</name>
    <dbReference type="NCBI Taxonomy" id="41045"/>
    <lineage>
        <taxon>Eukaryota</taxon>
        <taxon>Sar</taxon>
        <taxon>Stramenopiles</taxon>
        <taxon>Oomycota</taxon>
        <taxon>Peronosporomycetes</taxon>
        <taxon>Pythiales</taxon>
        <taxon>Pythiaceae</taxon>
        <taxon>Pythium</taxon>
    </lineage>
</organism>
<dbReference type="Proteomes" id="UP000794436">
    <property type="component" value="Unassembled WGS sequence"/>
</dbReference>
<proteinExistence type="predicted"/>